<sequence length="427" mass="46384">MAAHARELNPSAMKVKEVFTGCSSFRHPSAKRLIALANPARPAHLAGAMTVDLDYPTLADLRRRARRRMPYFAWEYLDSGTGEDMALRRSREALDNVVLAPAIAKGRTVPDLSTRFLGHDYARPFGVSPVGMTGLFWPRAEFLLADNATRVGLPFGLSTVAAQSPEDLAPHIADNGWFQLYPPADVEHCDDLVQRAQDAGFHTLILTVDVPGPSRRERQRRSGLTTPPRITPRLFSHAMIRPMWSLGMLRHGIPSVRALEKYVSSHRPSAHVGLAPHSAPDPALIEKLRRQWKGPMVAKGVLLPEDALALRELGVDAAWVSNHGGRQFDGGPGSATALPAIRAAVGPDYPLIYDGAVASGLDVLRAIALGADMVMLGRAWLWGVAALGAEGAAHVTHVLSEDIISCMVQMGITRPAEVRSRLWPLQA</sequence>
<feature type="active site" description="Proton acceptor" evidence="6">
    <location>
        <position position="323"/>
    </location>
</feature>
<dbReference type="SUPFAM" id="SSF51395">
    <property type="entry name" value="FMN-linked oxidoreductases"/>
    <property type="match status" value="1"/>
</dbReference>
<evidence type="ECO:0000256" key="5">
    <source>
        <dbReference type="ARBA" id="ARBA00024042"/>
    </source>
</evidence>
<comment type="cofactor">
    <cofactor evidence="1">
        <name>FMN</name>
        <dbReference type="ChEBI" id="CHEBI:58210"/>
    </cofactor>
</comment>
<evidence type="ECO:0000256" key="2">
    <source>
        <dbReference type="ARBA" id="ARBA00022630"/>
    </source>
</evidence>
<dbReference type="InterPro" id="IPR012133">
    <property type="entry name" value="Alpha-hydoxy_acid_DH_FMN"/>
</dbReference>
<keyword evidence="4" id="KW-0560">Oxidoreductase</keyword>
<protein>
    <submittedName>
        <fullName evidence="9">Alpha-hydroxy-acid oxidizing protein</fullName>
    </submittedName>
</protein>
<organism evidence="9 10">
    <name type="scientific">Pseudooceanicola pacificus</name>
    <dbReference type="NCBI Taxonomy" id="2676438"/>
    <lineage>
        <taxon>Bacteria</taxon>
        <taxon>Pseudomonadati</taxon>
        <taxon>Pseudomonadota</taxon>
        <taxon>Alphaproteobacteria</taxon>
        <taxon>Rhodobacterales</taxon>
        <taxon>Paracoccaceae</taxon>
        <taxon>Pseudooceanicola</taxon>
    </lineage>
</organism>
<feature type="binding site" evidence="7">
    <location>
        <position position="179"/>
    </location>
    <ligand>
        <name>FMN</name>
        <dbReference type="ChEBI" id="CHEBI:58210"/>
    </ligand>
</feature>
<dbReference type="GO" id="GO:0004459">
    <property type="term" value="F:L-lactate dehydrogenase (NAD+) activity"/>
    <property type="evidence" value="ECO:0007669"/>
    <property type="project" value="TreeGrafter"/>
</dbReference>
<evidence type="ECO:0000313" key="10">
    <source>
        <dbReference type="Proteomes" id="UP000443843"/>
    </source>
</evidence>
<feature type="domain" description="FMN hydroxy acid dehydrogenase" evidence="8">
    <location>
        <begin position="50"/>
        <end position="427"/>
    </location>
</feature>
<dbReference type="InterPro" id="IPR013785">
    <property type="entry name" value="Aldolase_TIM"/>
</dbReference>
<feature type="binding site" evidence="7">
    <location>
        <position position="323"/>
    </location>
    <ligand>
        <name>glyoxylate</name>
        <dbReference type="ChEBI" id="CHEBI:36655"/>
    </ligand>
</feature>
<feature type="binding site" evidence="7">
    <location>
        <position position="181"/>
    </location>
    <ligand>
        <name>glyoxylate</name>
        <dbReference type="ChEBI" id="CHEBI:36655"/>
    </ligand>
</feature>
<evidence type="ECO:0000256" key="4">
    <source>
        <dbReference type="ARBA" id="ARBA00023002"/>
    </source>
</evidence>
<dbReference type="InterPro" id="IPR000262">
    <property type="entry name" value="FMN-dep_DH"/>
</dbReference>
<dbReference type="PROSITE" id="PS51349">
    <property type="entry name" value="FMN_HYDROXY_ACID_DH_2"/>
    <property type="match status" value="1"/>
</dbReference>
<keyword evidence="2 7" id="KW-0285">Flavoprotein</keyword>
<feature type="binding site" evidence="7">
    <location>
        <position position="216"/>
    </location>
    <ligand>
        <name>glyoxylate</name>
        <dbReference type="ChEBI" id="CHEBI:36655"/>
    </ligand>
</feature>
<dbReference type="PIRSF" id="PIRSF000138">
    <property type="entry name" value="Al-hdrx_acd_dh"/>
    <property type="match status" value="1"/>
</dbReference>
<dbReference type="PROSITE" id="PS00557">
    <property type="entry name" value="FMN_HYDROXY_ACID_DH_1"/>
    <property type="match status" value="1"/>
</dbReference>
<accession>A0A844W186</accession>
<dbReference type="PANTHER" id="PTHR10578:SF107">
    <property type="entry name" value="2-HYDROXYACID OXIDASE 1"/>
    <property type="match status" value="1"/>
</dbReference>
<evidence type="ECO:0000256" key="1">
    <source>
        <dbReference type="ARBA" id="ARBA00001917"/>
    </source>
</evidence>
<dbReference type="Proteomes" id="UP000443843">
    <property type="component" value="Unassembled WGS sequence"/>
</dbReference>
<dbReference type="GO" id="GO:0010181">
    <property type="term" value="F:FMN binding"/>
    <property type="evidence" value="ECO:0007669"/>
    <property type="project" value="InterPro"/>
</dbReference>
<evidence type="ECO:0000256" key="3">
    <source>
        <dbReference type="ARBA" id="ARBA00022643"/>
    </source>
</evidence>
<feature type="binding site" evidence="7">
    <location>
        <begin position="377"/>
        <end position="378"/>
    </location>
    <ligand>
        <name>FMN</name>
        <dbReference type="ChEBI" id="CHEBI:58210"/>
    </ligand>
</feature>
<name>A0A844W186_9RHOB</name>
<feature type="binding site" evidence="7">
    <location>
        <position position="326"/>
    </location>
    <ligand>
        <name>glyoxylate</name>
        <dbReference type="ChEBI" id="CHEBI:36655"/>
    </ligand>
</feature>
<dbReference type="InterPro" id="IPR008259">
    <property type="entry name" value="FMN_hydac_DH_AS"/>
</dbReference>
<comment type="similarity">
    <text evidence="5">Belongs to the FMN-dependent alpha-hydroxy acid dehydrogenase family.</text>
</comment>
<dbReference type="EMBL" id="WNXQ01000002">
    <property type="protein sequence ID" value="MWB77507.1"/>
    <property type="molecule type" value="Genomic_DNA"/>
</dbReference>
<dbReference type="AlphaFoldDB" id="A0A844W186"/>
<keyword evidence="10" id="KW-1185">Reference proteome</keyword>
<feature type="binding site" evidence="7">
    <location>
        <position position="299"/>
    </location>
    <ligand>
        <name>FMN</name>
        <dbReference type="ChEBI" id="CHEBI:58210"/>
    </ligand>
</feature>
<feature type="binding site" evidence="7">
    <location>
        <position position="76"/>
    </location>
    <ligand>
        <name>glyoxylate</name>
        <dbReference type="ChEBI" id="CHEBI:36655"/>
    </ligand>
</feature>
<feature type="binding site" evidence="7">
    <location>
        <position position="158"/>
    </location>
    <ligand>
        <name>FMN</name>
        <dbReference type="ChEBI" id="CHEBI:58210"/>
    </ligand>
</feature>
<gene>
    <name evidence="9" type="ORF">GLS40_05685</name>
</gene>
<dbReference type="InterPro" id="IPR037396">
    <property type="entry name" value="FMN_HAD"/>
</dbReference>
<feature type="binding site" evidence="7">
    <location>
        <position position="321"/>
    </location>
    <ligand>
        <name>FMN</name>
        <dbReference type="ChEBI" id="CHEBI:58210"/>
    </ligand>
</feature>
<feature type="binding site" evidence="7">
    <location>
        <begin position="129"/>
        <end position="131"/>
    </location>
    <ligand>
        <name>FMN</name>
        <dbReference type="ChEBI" id="CHEBI:58210"/>
    </ligand>
</feature>
<dbReference type="Pfam" id="PF01070">
    <property type="entry name" value="FMN_dh"/>
    <property type="match status" value="1"/>
</dbReference>
<reference evidence="9 10" key="1">
    <citation type="submission" date="2019-11" db="EMBL/GenBank/DDBJ databases">
        <title>Pseudooceanicola pacifica sp. nov., isolated from deep-sea sediment of the Pacific Ocean.</title>
        <authorList>
            <person name="Lyu L."/>
        </authorList>
    </citation>
    <scope>NUCLEOTIDE SEQUENCE [LARGE SCALE GENOMIC DNA]</scope>
    <source>
        <strain evidence="9 10">216_PA32_1</strain>
    </source>
</reference>
<dbReference type="Gene3D" id="3.20.20.70">
    <property type="entry name" value="Aldolase class I"/>
    <property type="match status" value="1"/>
</dbReference>
<dbReference type="CDD" id="cd02809">
    <property type="entry name" value="alpha_hydroxyacid_oxid_FMN"/>
    <property type="match status" value="1"/>
</dbReference>
<keyword evidence="3 7" id="KW-0288">FMN</keyword>
<dbReference type="GO" id="GO:0009060">
    <property type="term" value="P:aerobic respiration"/>
    <property type="evidence" value="ECO:0007669"/>
    <property type="project" value="TreeGrafter"/>
</dbReference>
<dbReference type="GO" id="GO:0005886">
    <property type="term" value="C:plasma membrane"/>
    <property type="evidence" value="ECO:0007669"/>
    <property type="project" value="TreeGrafter"/>
</dbReference>
<evidence type="ECO:0000259" key="8">
    <source>
        <dbReference type="PROSITE" id="PS51349"/>
    </source>
</evidence>
<dbReference type="PANTHER" id="PTHR10578">
    <property type="entry name" value="S -2-HYDROXY-ACID OXIDASE-RELATED"/>
    <property type="match status" value="1"/>
</dbReference>
<comment type="caution">
    <text evidence="9">The sequence shown here is derived from an EMBL/GenBank/DDBJ whole genome shotgun (WGS) entry which is preliminary data.</text>
</comment>
<evidence type="ECO:0000256" key="6">
    <source>
        <dbReference type="PIRSR" id="PIRSR000138-1"/>
    </source>
</evidence>
<feature type="binding site" evidence="7">
    <location>
        <position position="207"/>
    </location>
    <ligand>
        <name>FMN</name>
        <dbReference type="ChEBI" id="CHEBI:58210"/>
    </ligand>
</feature>
<evidence type="ECO:0000256" key="7">
    <source>
        <dbReference type="PIRSR" id="PIRSR000138-2"/>
    </source>
</evidence>
<evidence type="ECO:0000313" key="9">
    <source>
        <dbReference type="EMBL" id="MWB77507.1"/>
    </source>
</evidence>
<proteinExistence type="inferred from homology"/>